<evidence type="ECO:0000256" key="7">
    <source>
        <dbReference type="ARBA" id="ARBA00022833"/>
    </source>
</evidence>
<dbReference type="FunFam" id="3.30.160.60:FF:002090">
    <property type="entry name" value="Zinc finger protein 473"/>
    <property type="match status" value="1"/>
</dbReference>
<proteinExistence type="inferred from homology"/>
<keyword evidence="5" id="KW-0677">Repeat</keyword>
<dbReference type="PROSITE" id="PS50157">
    <property type="entry name" value="ZINC_FINGER_C2H2_2"/>
    <property type="match status" value="11"/>
</dbReference>
<dbReference type="FunFam" id="3.30.160.60:FF:001238">
    <property type="entry name" value="Zinc finger protein 648"/>
    <property type="match status" value="1"/>
</dbReference>
<evidence type="ECO:0000256" key="12">
    <source>
        <dbReference type="PROSITE-ProRule" id="PRU00042"/>
    </source>
</evidence>
<gene>
    <name evidence="15" type="primary">ZNF648</name>
</gene>
<dbReference type="FunFam" id="3.30.160.60:FF:000771">
    <property type="entry name" value="zinc finger protein 648"/>
    <property type="match status" value="1"/>
</dbReference>
<evidence type="ECO:0000256" key="5">
    <source>
        <dbReference type="ARBA" id="ARBA00022737"/>
    </source>
</evidence>
<evidence type="ECO:0000256" key="9">
    <source>
        <dbReference type="ARBA" id="ARBA00023125"/>
    </source>
</evidence>
<feature type="domain" description="C2H2-type" evidence="14">
    <location>
        <begin position="412"/>
        <end position="439"/>
    </location>
</feature>
<feature type="domain" description="C2H2-type" evidence="14">
    <location>
        <begin position="355"/>
        <end position="383"/>
    </location>
</feature>
<keyword evidence="6 12" id="KW-0863">Zinc-finger</keyword>
<comment type="function">
    <text evidence="1">May be involved in transcriptional regulation.</text>
</comment>
<reference evidence="15" key="2">
    <citation type="submission" date="2025-08" db="UniProtKB">
        <authorList>
            <consortium name="Ensembl"/>
        </authorList>
    </citation>
    <scope>IDENTIFICATION</scope>
</reference>
<dbReference type="FunFam" id="3.30.160.60:FF:000358">
    <property type="entry name" value="zinc finger protein 24"/>
    <property type="match status" value="1"/>
</dbReference>
<evidence type="ECO:0000259" key="14">
    <source>
        <dbReference type="PROSITE" id="PS50157"/>
    </source>
</evidence>
<organism evidence="15 16">
    <name type="scientific">Chrysemys picta bellii</name>
    <name type="common">Western painted turtle</name>
    <name type="synonym">Emys bellii</name>
    <dbReference type="NCBI Taxonomy" id="8478"/>
    <lineage>
        <taxon>Eukaryota</taxon>
        <taxon>Metazoa</taxon>
        <taxon>Chordata</taxon>
        <taxon>Craniata</taxon>
        <taxon>Vertebrata</taxon>
        <taxon>Euteleostomi</taxon>
        <taxon>Archelosauria</taxon>
        <taxon>Testudinata</taxon>
        <taxon>Testudines</taxon>
        <taxon>Cryptodira</taxon>
        <taxon>Durocryptodira</taxon>
        <taxon>Testudinoidea</taxon>
        <taxon>Emydidae</taxon>
        <taxon>Chrysemys</taxon>
    </lineage>
</organism>
<dbReference type="FunFam" id="3.30.160.60:FF:000638">
    <property type="entry name" value="Zinc finger protein 184"/>
    <property type="match status" value="1"/>
</dbReference>
<reference evidence="15" key="3">
    <citation type="submission" date="2025-09" db="UniProtKB">
        <authorList>
            <consortium name="Ensembl"/>
        </authorList>
    </citation>
    <scope>IDENTIFICATION</scope>
</reference>
<feature type="domain" description="C2H2-type" evidence="14">
    <location>
        <begin position="440"/>
        <end position="467"/>
    </location>
</feature>
<feature type="region of interest" description="Disordered" evidence="13">
    <location>
        <begin position="1"/>
        <end position="74"/>
    </location>
</feature>
<feature type="domain" description="C2H2-type" evidence="14">
    <location>
        <begin position="299"/>
        <end position="326"/>
    </location>
</feature>
<sequence>MASIECSERLDQEYPSSGLAQGSYGDRKRTTNTWCENDEGDEEEEAEESDSDHFGNGMQKDQDPVSSSSMPRDSMAEDLLCEKDEVFYETFTLINANGVAKKLNMMVSLRTKSDEGDEESSKETVCQKWHSRPVRKPAVLRRSPQDINHFGRVLPSSTEYVDTVVTLDSDLDDPARDSLPCNGMESIKSYMTRKVEGGVFPGNPSMDFSKPGGSKELPLKSKRGVKWLNPKAANKPAEIVGSVGALKAATVRRVRIGTQQVGSNEVEERPYKCMQCGRAFKKSSNLLSHIDTHSGAKPYACELCGKAYSHQGTLQQHKRLHTGERPYKCPFCIKAYTWSSDYRKHIRTHTGEKPYKCLDCEKAFVRSSDLRKHQRNMHSNDKPFPCQECGKTFNKPLSLLRHQRTHLGEKPFHCPDCGKEFAVASRMVEHQRIHTGERPFSCAICGKSFTKSSNLFEHQTLHTGERPFKCSECGMAFAQSSRLIRHQRIHTGERPFACAECGQAFARSSTLKRHQQIHSGEKAYLCSDCGKAFRHASQLTQHMRVHTGERPYQCAQCGKAFTQSTHLIRHQAKHGASNGEPFSSSDE</sequence>
<dbReference type="InterPro" id="IPR036236">
    <property type="entry name" value="Znf_C2H2_sf"/>
</dbReference>
<keyword evidence="16" id="KW-1185">Reference proteome</keyword>
<keyword evidence="4" id="KW-0479">Metal-binding</keyword>
<dbReference type="InterPro" id="IPR050331">
    <property type="entry name" value="Zinc_finger"/>
</dbReference>
<evidence type="ECO:0000256" key="8">
    <source>
        <dbReference type="ARBA" id="ARBA00023015"/>
    </source>
</evidence>
<comment type="similarity">
    <text evidence="3">Belongs to the krueppel C2H2-type zinc-finger protein family.</text>
</comment>
<reference evidence="15" key="1">
    <citation type="journal article" date="2015" name="Genome Biol. Evol.">
        <title>Physical Mapping and Refinement of the Painted Turtle Genome (Chrysemys picta) Inform Amniote Genome Evolution and Challenge Turtle-Bird Chromosomal Conservation.</title>
        <authorList>
            <person name="Badenhorst D."/>
            <person name="Hillier L.W."/>
            <person name="Literman R."/>
            <person name="Montiel E.E."/>
            <person name="Radhakrishnan S."/>
            <person name="Shen Y."/>
            <person name="Minx P."/>
            <person name="Janes D.E."/>
            <person name="Warren W.C."/>
            <person name="Edwards S.V."/>
            <person name="Valenzuela N."/>
        </authorList>
    </citation>
    <scope>NUCLEOTIDE SEQUENCE [LARGE SCALE GENOMIC DNA]</scope>
</reference>
<feature type="domain" description="C2H2-type" evidence="14">
    <location>
        <begin position="384"/>
        <end position="411"/>
    </location>
</feature>
<evidence type="ECO:0000313" key="16">
    <source>
        <dbReference type="Proteomes" id="UP000694380"/>
    </source>
</evidence>
<dbReference type="Pfam" id="PF00096">
    <property type="entry name" value="zf-C2H2"/>
    <property type="match status" value="10"/>
</dbReference>
<evidence type="ECO:0000256" key="10">
    <source>
        <dbReference type="ARBA" id="ARBA00023163"/>
    </source>
</evidence>
<dbReference type="GeneTree" id="ENSGT00940000163676"/>
<dbReference type="GO" id="GO:0005634">
    <property type="term" value="C:nucleus"/>
    <property type="evidence" value="ECO:0007669"/>
    <property type="project" value="UniProtKB-SubCell"/>
</dbReference>
<keyword evidence="11" id="KW-0539">Nucleus</keyword>
<evidence type="ECO:0000256" key="3">
    <source>
        <dbReference type="ARBA" id="ARBA00006991"/>
    </source>
</evidence>
<evidence type="ECO:0000256" key="4">
    <source>
        <dbReference type="ARBA" id="ARBA00022723"/>
    </source>
</evidence>
<dbReference type="GO" id="GO:0043565">
    <property type="term" value="F:sequence-specific DNA binding"/>
    <property type="evidence" value="ECO:0007669"/>
    <property type="project" value="UniProtKB-ARBA"/>
</dbReference>
<dbReference type="Gene3D" id="3.30.160.60">
    <property type="entry name" value="Classic Zinc Finger"/>
    <property type="match status" value="11"/>
</dbReference>
<dbReference type="FunFam" id="3.30.160.60:FF:000030">
    <property type="entry name" value="Zinc finger protein 628"/>
    <property type="match status" value="1"/>
</dbReference>
<dbReference type="FunFam" id="3.30.160.60:FF:002291">
    <property type="entry name" value="Zinc finger protein 648"/>
    <property type="match status" value="1"/>
</dbReference>
<feature type="domain" description="C2H2-type" evidence="14">
    <location>
        <begin position="327"/>
        <end position="354"/>
    </location>
</feature>
<dbReference type="GO" id="GO:0008270">
    <property type="term" value="F:zinc ion binding"/>
    <property type="evidence" value="ECO:0007669"/>
    <property type="project" value="UniProtKB-KW"/>
</dbReference>
<feature type="domain" description="C2H2-type" evidence="14">
    <location>
        <begin position="496"/>
        <end position="523"/>
    </location>
</feature>
<evidence type="ECO:0000256" key="1">
    <source>
        <dbReference type="ARBA" id="ARBA00003767"/>
    </source>
</evidence>
<keyword evidence="7" id="KW-0862">Zinc</keyword>
<comment type="subcellular location">
    <subcellularLocation>
        <location evidence="2">Nucleus</location>
    </subcellularLocation>
</comment>
<keyword evidence="8" id="KW-0805">Transcription regulation</keyword>
<evidence type="ECO:0000313" key="15">
    <source>
        <dbReference type="Ensembl" id="ENSCPBP00000022040.1"/>
    </source>
</evidence>
<dbReference type="InterPro" id="IPR013087">
    <property type="entry name" value="Znf_C2H2_type"/>
</dbReference>
<dbReference type="Ensembl" id="ENSCPBT00000025948.1">
    <property type="protein sequence ID" value="ENSCPBP00000022040.1"/>
    <property type="gene ID" value="ENSCPBG00000015789.1"/>
</dbReference>
<dbReference type="Proteomes" id="UP000694380">
    <property type="component" value="Chromosome 8"/>
</dbReference>
<dbReference type="FunFam" id="3.30.160.60:FF:002343">
    <property type="entry name" value="Zinc finger protein 33A"/>
    <property type="match status" value="1"/>
</dbReference>
<feature type="compositionally biased region" description="Basic and acidic residues" evidence="13">
    <location>
        <begin position="1"/>
        <end position="12"/>
    </location>
</feature>
<keyword evidence="9" id="KW-0238">DNA-binding</keyword>
<dbReference type="GO" id="GO:0010468">
    <property type="term" value="P:regulation of gene expression"/>
    <property type="evidence" value="ECO:0007669"/>
    <property type="project" value="TreeGrafter"/>
</dbReference>
<protein>
    <submittedName>
        <fullName evidence="15">Zinc finger protein 648</fullName>
    </submittedName>
</protein>
<dbReference type="AlphaFoldDB" id="A0A8C3HRP7"/>
<feature type="compositionally biased region" description="Acidic residues" evidence="13">
    <location>
        <begin position="36"/>
        <end position="50"/>
    </location>
</feature>
<dbReference type="SUPFAM" id="SSF57667">
    <property type="entry name" value="beta-beta-alpha zinc fingers"/>
    <property type="match status" value="6"/>
</dbReference>
<name>A0A8C3HRP7_CHRPI</name>
<dbReference type="OMA" id="CNGMESI"/>
<dbReference type="SMART" id="SM00355">
    <property type="entry name" value="ZnF_C2H2"/>
    <property type="match status" value="11"/>
</dbReference>
<accession>A0A8C3HRP7</accession>
<evidence type="ECO:0000256" key="6">
    <source>
        <dbReference type="ARBA" id="ARBA00022771"/>
    </source>
</evidence>
<dbReference type="PANTHER" id="PTHR16515:SF66">
    <property type="entry name" value="C2H2-TYPE DOMAIN-CONTAINING PROTEIN"/>
    <property type="match status" value="1"/>
</dbReference>
<dbReference type="FunFam" id="3.30.160.60:FF:001822">
    <property type="entry name" value="Zinc finger protein 648"/>
    <property type="match status" value="1"/>
</dbReference>
<evidence type="ECO:0000256" key="2">
    <source>
        <dbReference type="ARBA" id="ARBA00004123"/>
    </source>
</evidence>
<evidence type="ECO:0000256" key="13">
    <source>
        <dbReference type="SAM" id="MobiDB-lite"/>
    </source>
</evidence>
<dbReference type="PANTHER" id="PTHR16515">
    <property type="entry name" value="PR DOMAIN ZINC FINGER PROTEIN"/>
    <property type="match status" value="1"/>
</dbReference>
<feature type="domain" description="C2H2-type" evidence="14">
    <location>
        <begin position="468"/>
        <end position="495"/>
    </location>
</feature>
<dbReference type="FunFam" id="3.30.160.60:FF:000185">
    <property type="entry name" value="zinc finger protein 319"/>
    <property type="match status" value="2"/>
</dbReference>
<dbReference type="PROSITE" id="PS00028">
    <property type="entry name" value="ZINC_FINGER_C2H2_1"/>
    <property type="match status" value="11"/>
</dbReference>
<feature type="domain" description="C2H2-type" evidence="14">
    <location>
        <begin position="552"/>
        <end position="579"/>
    </location>
</feature>
<feature type="domain" description="C2H2-type" evidence="14">
    <location>
        <begin position="271"/>
        <end position="298"/>
    </location>
</feature>
<keyword evidence="10" id="KW-0804">Transcription</keyword>
<evidence type="ECO:0000256" key="11">
    <source>
        <dbReference type="ARBA" id="ARBA00023242"/>
    </source>
</evidence>
<feature type="domain" description="C2H2-type" evidence="14">
    <location>
        <begin position="524"/>
        <end position="551"/>
    </location>
</feature>